<evidence type="ECO:0000259" key="4">
    <source>
        <dbReference type="PROSITE" id="PS50887"/>
    </source>
</evidence>
<evidence type="ECO:0000256" key="1">
    <source>
        <dbReference type="ARBA" id="ARBA00012528"/>
    </source>
</evidence>
<dbReference type="Gene3D" id="3.30.70.270">
    <property type="match status" value="1"/>
</dbReference>
<keyword evidence="3" id="KW-1133">Transmembrane helix</keyword>
<evidence type="ECO:0000313" key="6">
    <source>
        <dbReference type="Proteomes" id="UP001165498"/>
    </source>
</evidence>
<dbReference type="EC" id="2.7.7.65" evidence="1"/>
<proteinExistence type="predicted"/>
<dbReference type="RefSeq" id="WP_255916249.1">
    <property type="nucleotide sequence ID" value="NZ_JANFQO010000024.1"/>
</dbReference>
<dbReference type="InterPro" id="IPR043128">
    <property type="entry name" value="Rev_trsase/Diguanyl_cyclase"/>
</dbReference>
<dbReference type="SMART" id="SM00267">
    <property type="entry name" value="GGDEF"/>
    <property type="match status" value="1"/>
</dbReference>
<dbReference type="PROSITE" id="PS50887">
    <property type="entry name" value="GGDEF"/>
    <property type="match status" value="1"/>
</dbReference>
<gene>
    <name evidence="5" type="ORF">NM961_20290</name>
</gene>
<keyword evidence="3" id="KW-0472">Membrane</keyword>
<comment type="catalytic activity">
    <reaction evidence="2">
        <text>2 GTP = 3',3'-c-di-GMP + 2 diphosphate</text>
        <dbReference type="Rhea" id="RHEA:24898"/>
        <dbReference type="ChEBI" id="CHEBI:33019"/>
        <dbReference type="ChEBI" id="CHEBI:37565"/>
        <dbReference type="ChEBI" id="CHEBI:58805"/>
        <dbReference type="EC" id="2.7.7.65"/>
    </reaction>
</comment>
<dbReference type="InterPro" id="IPR000160">
    <property type="entry name" value="GGDEF_dom"/>
</dbReference>
<dbReference type="EMBL" id="JANFQO010000024">
    <property type="protein sequence ID" value="MCQ4167062.1"/>
    <property type="molecule type" value="Genomic_DNA"/>
</dbReference>
<evidence type="ECO:0000256" key="2">
    <source>
        <dbReference type="ARBA" id="ARBA00034247"/>
    </source>
</evidence>
<keyword evidence="3" id="KW-0812">Transmembrane</keyword>
<name>A0ABT1QXP7_9GAMM</name>
<evidence type="ECO:0000256" key="3">
    <source>
        <dbReference type="SAM" id="Phobius"/>
    </source>
</evidence>
<dbReference type="NCBIfam" id="TIGR00254">
    <property type="entry name" value="GGDEF"/>
    <property type="match status" value="1"/>
</dbReference>
<reference evidence="5" key="1">
    <citation type="submission" date="2022-07" db="EMBL/GenBank/DDBJ databases">
        <title>Tahibacter sp., a new gammaproteobacterium isolated from the silt sample collected at pig farm.</title>
        <authorList>
            <person name="Chen H."/>
        </authorList>
    </citation>
    <scope>NUCLEOTIDE SEQUENCE</scope>
    <source>
        <strain evidence="5">P2K</strain>
    </source>
</reference>
<accession>A0ABT1QXP7</accession>
<keyword evidence="6" id="KW-1185">Reference proteome</keyword>
<sequence length="578" mass="64028">MLCALLAVAGGIAAQPGDFDRKLGEADALKSSDYPRFAAILTDVDAAKAELAPAQLQYLNYLKAWERGYAGDYEQAIPLYKAVISQSEDAVLQFRATASLVSNLTIARRYQEAYTYLDMLVERLPQTSNPQAREQGLHAAALLNIQAGQYDLGLDFSNRLLQERKGLRGECIARELRVESLYKSNRLDPEGEDVALALETCNSHGEVVFANIVRGYQAKARIDKGRYRDAITLLDASYEELQRTRYLRMVSEFDVLLANAHFNLGDLAKARAYALRSVDKRVPNEVTEPLVAAYQLLYRIAQQQGETKTALAYYEKYAEADKQHLDDVSARALAYQMARHQAIATKLQIEALNKQNQVLQLQQQLAGKAAETSRLYIALLIAGLLMLFLWAFHTKRRQLHFRHLSQHDGLTGIINRPHFIDVARRTLDDCRRSVRECSLILLDLDHFKTINDLHGHAAGDQVLKQVVAACSTYLRPNQLFGRIGGEEFAILLADCSAVRAMALAEQLRQAVAATSVGSGLPGVNISCSFGVVSSVTAGYELRQLLASADAALYQAKRDGRNQVVLYQGKQGALGAVLP</sequence>
<dbReference type="Proteomes" id="UP001165498">
    <property type="component" value="Unassembled WGS sequence"/>
</dbReference>
<dbReference type="InterPro" id="IPR029787">
    <property type="entry name" value="Nucleotide_cyclase"/>
</dbReference>
<protein>
    <recommendedName>
        <fullName evidence="1">diguanylate cyclase</fullName>
        <ecNumber evidence="1">2.7.7.65</ecNumber>
    </recommendedName>
</protein>
<dbReference type="Gene3D" id="1.25.40.10">
    <property type="entry name" value="Tetratricopeptide repeat domain"/>
    <property type="match status" value="1"/>
</dbReference>
<organism evidence="5 6">
    <name type="scientific">Tahibacter harae</name>
    <dbReference type="NCBI Taxonomy" id="2963937"/>
    <lineage>
        <taxon>Bacteria</taxon>
        <taxon>Pseudomonadati</taxon>
        <taxon>Pseudomonadota</taxon>
        <taxon>Gammaproteobacteria</taxon>
        <taxon>Lysobacterales</taxon>
        <taxon>Rhodanobacteraceae</taxon>
        <taxon>Tahibacter</taxon>
    </lineage>
</organism>
<feature type="transmembrane region" description="Helical" evidence="3">
    <location>
        <begin position="375"/>
        <end position="392"/>
    </location>
</feature>
<dbReference type="SUPFAM" id="SSF48452">
    <property type="entry name" value="TPR-like"/>
    <property type="match status" value="1"/>
</dbReference>
<dbReference type="InterPro" id="IPR050469">
    <property type="entry name" value="Diguanylate_Cyclase"/>
</dbReference>
<dbReference type="PANTHER" id="PTHR45138:SF9">
    <property type="entry name" value="DIGUANYLATE CYCLASE DGCM-RELATED"/>
    <property type="match status" value="1"/>
</dbReference>
<comment type="caution">
    <text evidence="5">The sequence shown here is derived from an EMBL/GenBank/DDBJ whole genome shotgun (WGS) entry which is preliminary data.</text>
</comment>
<dbReference type="PANTHER" id="PTHR45138">
    <property type="entry name" value="REGULATORY COMPONENTS OF SENSORY TRANSDUCTION SYSTEM"/>
    <property type="match status" value="1"/>
</dbReference>
<dbReference type="InterPro" id="IPR011990">
    <property type="entry name" value="TPR-like_helical_dom_sf"/>
</dbReference>
<dbReference type="CDD" id="cd01949">
    <property type="entry name" value="GGDEF"/>
    <property type="match status" value="1"/>
</dbReference>
<evidence type="ECO:0000313" key="5">
    <source>
        <dbReference type="EMBL" id="MCQ4167062.1"/>
    </source>
</evidence>
<dbReference type="Pfam" id="PF00990">
    <property type="entry name" value="GGDEF"/>
    <property type="match status" value="1"/>
</dbReference>
<feature type="domain" description="GGDEF" evidence="4">
    <location>
        <begin position="435"/>
        <end position="568"/>
    </location>
</feature>
<dbReference type="SUPFAM" id="SSF55073">
    <property type="entry name" value="Nucleotide cyclase"/>
    <property type="match status" value="1"/>
</dbReference>